<gene>
    <name evidence="1" type="ORF">HIJ39_19500</name>
</gene>
<dbReference type="Proteomes" id="UP000533476">
    <property type="component" value="Unassembled WGS sequence"/>
</dbReference>
<reference evidence="1 2" key="1">
    <citation type="submission" date="2020-04" db="EMBL/GenBank/DDBJ databases">
        <authorList>
            <person name="Zhang R."/>
            <person name="Schippers A."/>
        </authorList>
    </citation>
    <scope>NUCLEOTIDE SEQUENCE [LARGE SCALE GENOMIC DNA]</scope>
    <source>
        <strain evidence="1 2">DSM 109850</strain>
    </source>
</reference>
<organism evidence="1 2">
    <name type="scientific">Sulfobacillus harzensis</name>
    <dbReference type="NCBI Taxonomy" id="2729629"/>
    <lineage>
        <taxon>Bacteria</taxon>
        <taxon>Bacillati</taxon>
        <taxon>Bacillota</taxon>
        <taxon>Clostridia</taxon>
        <taxon>Eubacteriales</taxon>
        <taxon>Clostridiales Family XVII. Incertae Sedis</taxon>
        <taxon>Sulfobacillus</taxon>
    </lineage>
</organism>
<accession>A0A7Y0L836</accession>
<keyword evidence="2" id="KW-1185">Reference proteome</keyword>
<evidence type="ECO:0000313" key="1">
    <source>
        <dbReference type="EMBL" id="NMP24506.1"/>
    </source>
</evidence>
<dbReference type="RefSeq" id="WP_169102677.1">
    <property type="nucleotide sequence ID" value="NZ_JABBVZ010000116.1"/>
</dbReference>
<protein>
    <submittedName>
        <fullName evidence="1">Uncharacterized protein</fullName>
    </submittedName>
</protein>
<evidence type="ECO:0000313" key="2">
    <source>
        <dbReference type="Proteomes" id="UP000533476"/>
    </source>
</evidence>
<name>A0A7Y0L836_9FIRM</name>
<proteinExistence type="predicted"/>
<dbReference type="AlphaFoldDB" id="A0A7Y0L836"/>
<comment type="caution">
    <text evidence="1">The sequence shown here is derived from an EMBL/GenBank/DDBJ whole genome shotgun (WGS) entry which is preliminary data.</text>
</comment>
<dbReference type="EMBL" id="JABBVZ010000116">
    <property type="protein sequence ID" value="NMP24506.1"/>
    <property type="molecule type" value="Genomic_DNA"/>
</dbReference>
<sequence>MTTIRPESLAEGLALIAEGLDHVEAAPDPVERQSIVSAVRGILQTLAGEVGHPDALTWPHDPGWVSPFSARDL</sequence>